<dbReference type="SUPFAM" id="SSF52058">
    <property type="entry name" value="L domain-like"/>
    <property type="match status" value="1"/>
</dbReference>
<gene>
    <name evidence="2" type="ORF">FEM48_Zijuj05G0177200</name>
</gene>
<dbReference type="EMBL" id="JAEACU010000005">
    <property type="protein sequence ID" value="KAH7529372.1"/>
    <property type="molecule type" value="Genomic_DNA"/>
</dbReference>
<evidence type="ECO:0000313" key="2">
    <source>
        <dbReference type="EMBL" id="KAH7529372.1"/>
    </source>
</evidence>
<accession>A0A978VG83</accession>
<dbReference type="Gene3D" id="3.40.50.300">
    <property type="entry name" value="P-loop containing nucleotide triphosphate hydrolases"/>
    <property type="match status" value="1"/>
</dbReference>
<sequence length="424" mass="48137">MDLDLLQVRLKELLVGKKFLIVLDDVWNENYVSWEVRHLAYVTGYVKNDLKRLDSVFEATRLRTLLPLEMSMFTSTYLSNEVVDNVILKLRHLRALSLSKIQVEYDGAFLNLQELEIGDCDRLITIGLPYYLPSLVKLIIDGCQVLASSLPKTPAIRQLELGNCENLELKELPQTVESIRIGGSNGVKSLIDALRNNQISCLQSLHIHNCPSSITFPISLTMLDIHNCEKLEFPMHHSLKTSIQKIHISNSCGSLVFFSLDFFSNLKNLDIKRCKNLESLVVSDLLCQDLTSLSSLTISGCPNFISFPNGGLPTPNLIYLSLKDCEKLKMMPEKMNDLLPSLQYLYISNCPLLESFPETGLPSNLCTLKMPQTFKEEESFTWLKPVGDGETAMPFQWPSVRRRRGGRDGNVQKLRWVPRVEKEN</sequence>
<dbReference type="InterPro" id="IPR032675">
    <property type="entry name" value="LRR_dom_sf"/>
</dbReference>
<reference evidence="2" key="1">
    <citation type="journal article" date="2021" name="Front. Plant Sci.">
        <title>Chromosome-Scale Genome Assembly for Chinese Sour Jujube and Insights Into Its Genome Evolution and Domestication Signature.</title>
        <authorList>
            <person name="Shen L.-Y."/>
            <person name="Luo H."/>
            <person name="Wang X.-L."/>
            <person name="Wang X.-M."/>
            <person name="Qiu X.-J."/>
            <person name="Liu H."/>
            <person name="Zhou S.-S."/>
            <person name="Jia K.-H."/>
            <person name="Nie S."/>
            <person name="Bao Y.-T."/>
            <person name="Zhang R.-G."/>
            <person name="Yun Q.-Z."/>
            <person name="Chai Y.-H."/>
            <person name="Lu J.-Y."/>
            <person name="Li Y."/>
            <person name="Zhao S.-W."/>
            <person name="Mao J.-F."/>
            <person name="Jia S.-G."/>
            <person name="Mao Y.-M."/>
        </authorList>
    </citation>
    <scope>NUCLEOTIDE SEQUENCE</scope>
    <source>
        <strain evidence="2">AT0</strain>
        <tissue evidence="2">Leaf</tissue>
    </source>
</reference>
<evidence type="ECO:0000313" key="3">
    <source>
        <dbReference type="Proteomes" id="UP000813462"/>
    </source>
</evidence>
<organism evidence="2 3">
    <name type="scientific">Ziziphus jujuba var. spinosa</name>
    <dbReference type="NCBI Taxonomy" id="714518"/>
    <lineage>
        <taxon>Eukaryota</taxon>
        <taxon>Viridiplantae</taxon>
        <taxon>Streptophyta</taxon>
        <taxon>Embryophyta</taxon>
        <taxon>Tracheophyta</taxon>
        <taxon>Spermatophyta</taxon>
        <taxon>Magnoliopsida</taxon>
        <taxon>eudicotyledons</taxon>
        <taxon>Gunneridae</taxon>
        <taxon>Pentapetalae</taxon>
        <taxon>rosids</taxon>
        <taxon>fabids</taxon>
        <taxon>Rosales</taxon>
        <taxon>Rhamnaceae</taxon>
        <taxon>Paliureae</taxon>
        <taxon>Ziziphus</taxon>
    </lineage>
</organism>
<dbReference type="GO" id="GO:0006952">
    <property type="term" value="P:defense response"/>
    <property type="evidence" value="ECO:0007669"/>
    <property type="project" value="UniProtKB-KW"/>
</dbReference>
<dbReference type="PANTHER" id="PTHR36766">
    <property type="entry name" value="PLANT BROAD-SPECTRUM MILDEW RESISTANCE PROTEIN RPW8"/>
    <property type="match status" value="1"/>
</dbReference>
<dbReference type="InterPro" id="IPR027417">
    <property type="entry name" value="P-loop_NTPase"/>
</dbReference>
<evidence type="ECO:0000256" key="1">
    <source>
        <dbReference type="ARBA" id="ARBA00022821"/>
    </source>
</evidence>
<dbReference type="PANTHER" id="PTHR36766:SF51">
    <property type="entry name" value="DISEASE RESISTANCE RPP13-LIKE PROTEIN 1"/>
    <property type="match status" value="1"/>
</dbReference>
<dbReference type="Proteomes" id="UP000813462">
    <property type="component" value="Unassembled WGS sequence"/>
</dbReference>
<name>A0A978VG83_ZIZJJ</name>
<dbReference type="Gene3D" id="3.80.10.10">
    <property type="entry name" value="Ribonuclease Inhibitor"/>
    <property type="match status" value="2"/>
</dbReference>
<dbReference type="AlphaFoldDB" id="A0A978VG83"/>
<protein>
    <recommendedName>
        <fullName evidence="4">Disease resistance protein At3g14460</fullName>
    </recommendedName>
</protein>
<proteinExistence type="predicted"/>
<comment type="caution">
    <text evidence="2">The sequence shown here is derived from an EMBL/GenBank/DDBJ whole genome shotgun (WGS) entry which is preliminary data.</text>
</comment>
<evidence type="ECO:0008006" key="4">
    <source>
        <dbReference type="Google" id="ProtNLM"/>
    </source>
</evidence>
<dbReference type="PRINTS" id="PR00364">
    <property type="entry name" value="DISEASERSIST"/>
</dbReference>
<keyword evidence="1" id="KW-0611">Plant defense</keyword>